<dbReference type="InterPro" id="IPR005467">
    <property type="entry name" value="His_kinase_dom"/>
</dbReference>
<protein>
    <recommendedName>
        <fullName evidence="2">histidine kinase</fullName>
        <ecNumber evidence="2">2.7.13.3</ecNumber>
    </recommendedName>
</protein>
<dbReference type="RefSeq" id="WP_108684600.1">
    <property type="nucleotide sequence ID" value="NZ_QCYK01000001.1"/>
</dbReference>
<keyword evidence="5" id="KW-0472">Membrane</keyword>
<dbReference type="AlphaFoldDB" id="A0A2T7BJY9"/>
<feature type="chain" id="PRO_5015593216" description="histidine kinase" evidence="6">
    <location>
        <begin position="29"/>
        <end position="732"/>
    </location>
</feature>
<gene>
    <name evidence="8" type="ORF">DCC81_00255</name>
</gene>
<dbReference type="InterPro" id="IPR036097">
    <property type="entry name" value="HisK_dim/P_sf"/>
</dbReference>
<keyword evidence="5" id="KW-1133">Transmembrane helix</keyword>
<proteinExistence type="predicted"/>
<evidence type="ECO:0000256" key="6">
    <source>
        <dbReference type="SAM" id="SignalP"/>
    </source>
</evidence>
<dbReference type="Gene3D" id="3.30.565.10">
    <property type="entry name" value="Histidine kinase-like ATPase, C-terminal domain"/>
    <property type="match status" value="1"/>
</dbReference>
<dbReference type="SUPFAM" id="SSF55874">
    <property type="entry name" value="ATPase domain of HSP90 chaperone/DNA topoisomerase II/histidine kinase"/>
    <property type="match status" value="1"/>
</dbReference>
<dbReference type="Pfam" id="PF07696">
    <property type="entry name" value="7TMR-DISMED2"/>
    <property type="match status" value="1"/>
</dbReference>
<dbReference type="EMBL" id="QCYK01000001">
    <property type="protein sequence ID" value="PUZ27959.1"/>
    <property type="molecule type" value="Genomic_DNA"/>
</dbReference>
<dbReference type="InterPro" id="IPR011622">
    <property type="entry name" value="7TMR_DISM_rcpt_extracell_dom2"/>
</dbReference>
<dbReference type="SUPFAM" id="SSF47384">
    <property type="entry name" value="Homodimeric domain of signal transducing histidine kinase"/>
    <property type="match status" value="1"/>
</dbReference>
<evidence type="ECO:0000256" key="2">
    <source>
        <dbReference type="ARBA" id="ARBA00012438"/>
    </source>
</evidence>
<dbReference type="Pfam" id="PF02518">
    <property type="entry name" value="HATPase_c"/>
    <property type="match status" value="1"/>
</dbReference>
<evidence type="ECO:0000256" key="5">
    <source>
        <dbReference type="SAM" id="Phobius"/>
    </source>
</evidence>
<comment type="catalytic activity">
    <reaction evidence="1">
        <text>ATP + protein L-histidine = ADP + protein N-phospho-L-histidine.</text>
        <dbReference type="EC" id="2.7.13.3"/>
    </reaction>
</comment>
<dbReference type="InterPro" id="IPR003661">
    <property type="entry name" value="HisK_dim/P_dom"/>
</dbReference>
<keyword evidence="6" id="KW-0732">Signal</keyword>
<keyword evidence="4" id="KW-0175">Coiled coil</keyword>
<dbReference type="Gene3D" id="1.10.287.130">
    <property type="match status" value="1"/>
</dbReference>
<keyword evidence="5" id="KW-0812">Transmembrane</keyword>
<dbReference type="InterPro" id="IPR011623">
    <property type="entry name" value="7TMR_DISM_rcpt_extracell_dom1"/>
</dbReference>
<organism evidence="8 9">
    <name type="scientific">Chitinophaga parva</name>
    <dbReference type="NCBI Taxonomy" id="2169414"/>
    <lineage>
        <taxon>Bacteria</taxon>
        <taxon>Pseudomonadati</taxon>
        <taxon>Bacteroidota</taxon>
        <taxon>Chitinophagia</taxon>
        <taxon>Chitinophagales</taxon>
        <taxon>Chitinophagaceae</taxon>
        <taxon>Chitinophaga</taxon>
    </lineage>
</organism>
<feature type="coiled-coil region" evidence="4">
    <location>
        <begin position="441"/>
        <end position="471"/>
    </location>
</feature>
<evidence type="ECO:0000256" key="3">
    <source>
        <dbReference type="ARBA" id="ARBA00022553"/>
    </source>
</evidence>
<dbReference type="SMART" id="SM00387">
    <property type="entry name" value="HATPase_c"/>
    <property type="match status" value="1"/>
</dbReference>
<name>A0A2T7BJY9_9BACT</name>
<dbReference type="CDD" id="cd00082">
    <property type="entry name" value="HisKA"/>
    <property type="match status" value="1"/>
</dbReference>
<dbReference type="Pfam" id="PF07695">
    <property type="entry name" value="7TMR-DISM_7TM"/>
    <property type="match status" value="1"/>
</dbReference>
<dbReference type="OrthoDB" id="9806995at2"/>
<feature type="transmembrane region" description="Helical" evidence="5">
    <location>
        <begin position="287"/>
        <end position="304"/>
    </location>
</feature>
<dbReference type="InterPro" id="IPR036890">
    <property type="entry name" value="HATPase_C_sf"/>
</dbReference>
<feature type="transmembrane region" description="Helical" evidence="5">
    <location>
        <begin position="256"/>
        <end position="275"/>
    </location>
</feature>
<feature type="domain" description="Histidine kinase" evidence="7">
    <location>
        <begin position="480"/>
        <end position="730"/>
    </location>
</feature>
<feature type="transmembrane region" description="Helical" evidence="5">
    <location>
        <begin position="310"/>
        <end position="328"/>
    </location>
</feature>
<evidence type="ECO:0000313" key="9">
    <source>
        <dbReference type="Proteomes" id="UP000244450"/>
    </source>
</evidence>
<keyword evidence="3" id="KW-0597">Phosphoprotein</keyword>
<evidence type="ECO:0000313" key="8">
    <source>
        <dbReference type="EMBL" id="PUZ27959.1"/>
    </source>
</evidence>
<feature type="transmembrane region" description="Helical" evidence="5">
    <location>
        <begin position="191"/>
        <end position="212"/>
    </location>
</feature>
<dbReference type="PRINTS" id="PR00344">
    <property type="entry name" value="BCTRLSENSOR"/>
</dbReference>
<feature type="transmembrane region" description="Helical" evidence="5">
    <location>
        <begin position="365"/>
        <end position="391"/>
    </location>
</feature>
<dbReference type="SMART" id="SM00388">
    <property type="entry name" value="HisKA"/>
    <property type="match status" value="1"/>
</dbReference>
<evidence type="ECO:0000259" key="7">
    <source>
        <dbReference type="PROSITE" id="PS50109"/>
    </source>
</evidence>
<dbReference type="InterPro" id="IPR004358">
    <property type="entry name" value="Sig_transdc_His_kin-like_C"/>
</dbReference>
<dbReference type="PROSITE" id="PS50109">
    <property type="entry name" value="HIS_KIN"/>
    <property type="match status" value="1"/>
</dbReference>
<dbReference type="Gene3D" id="2.60.40.2380">
    <property type="match status" value="1"/>
</dbReference>
<evidence type="ECO:0000256" key="4">
    <source>
        <dbReference type="SAM" id="Coils"/>
    </source>
</evidence>
<comment type="caution">
    <text evidence="8">The sequence shown here is derived from an EMBL/GenBank/DDBJ whole genome shotgun (WGS) entry which is preliminary data.</text>
</comment>
<dbReference type="PANTHER" id="PTHR43065">
    <property type="entry name" value="SENSOR HISTIDINE KINASE"/>
    <property type="match status" value="1"/>
</dbReference>
<dbReference type="InterPro" id="IPR003594">
    <property type="entry name" value="HATPase_dom"/>
</dbReference>
<dbReference type="Proteomes" id="UP000244450">
    <property type="component" value="Unassembled WGS sequence"/>
</dbReference>
<feature type="transmembrane region" description="Helical" evidence="5">
    <location>
        <begin position="219"/>
        <end position="244"/>
    </location>
</feature>
<feature type="signal peptide" evidence="6">
    <location>
        <begin position="1"/>
        <end position="28"/>
    </location>
</feature>
<evidence type="ECO:0000256" key="1">
    <source>
        <dbReference type="ARBA" id="ARBA00000085"/>
    </source>
</evidence>
<dbReference type="EC" id="2.7.13.3" evidence="2"/>
<dbReference type="GO" id="GO:0000155">
    <property type="term" value="F:phosphorelay sensor kinase activity"/>
    <property type="evidence" value="ECO:0007669"/>
    <property type="project" value="InterPro"/>
</dbReference>
<keyword evidence="9" id="KW-1185">Reference proteome</keyword>
<sequence>MLRQTYCRPLLWLILLLGTVLPAGKALAATADTVHINSAQPLKLAEYNEVEYFRDPTHQLTFEQVRRQPFQPLHQQVPNFNVTTDAVWMRLRVTNHTDSAGLQLVISNPILDYVDFYYLKDSTHYHIEKSGELVPFAQRAISHQTFIFNLNLPVGATRDYYLRVSSRESMQVPIYVGTVLDVYNKINTDDLWLALYVTVIMVMLLYNAFIFLTTKDYNYLYYILYILAVGLTQVCLQGVGYRYFWHNNRFITEQSVLWTGALSGITVAMFVQQFLHVKERALLAYRIFNGFIYGYICSIILALLHFYSAAYLLIDVLAMSGVVFILGFTISQALKRYRPAVFFLAAWFIFIIAVMVWVLKDTGIIPYNVFTSHILLIGSGLEVILLSFALADKINTYKKEKEQSQAQALESQAIALHISQENERLVKEQNILLEAKVQERTEELQASNVKLSETLDNLKDAQTQLVESEKMASLGQLTAGIAHEINNPINFVTSNIKPLKLDIQDLKSLLDRYEQLDQANGDIHEQLESVKAYRQELDIDYIHSEITSLIKGIEEGAARTAEIVKGLRTFSRLDESDLKYVDIHEGLDSTLVLLRNSIPHHVQIIKNYGKLPKIECYAGKLNQVFMNIMGNGLNAIKMKPVQGPAESLTISTFLENNQAVISIKDTGIGMSEDVKERIFEPFFTTKDVGEGTGLGLSIVFSIIGKHNGKILVESSPGNGAEFIIYLPLNVSN</sequence>
<dbReference type="PANTHER" id="PTHR43065:SF50">
    <property type="entry name" value="HISTIDINE KINASE"/>
    <property type="match status" value="1"/>
</dbReference>
<reference evidence="8 9" key="1">
    <citation type="submission" date="2018-04" db="EMBL/GenBank/DDBJ databases">
        <title>Chitinophaga fuyangensis sp. nov., isolated from soil in a chemical factory.</title>
        <authorList>
            <person name="Chen K."/>
        </authorList>
    </citation>
    <scope>NUCLEOTIDE SEQUENCE [LARGE SCALE GENOMIC DNA]</scope>
    <source>
        <strain evidence="8 9">LY-1</strain>
    </source>
</reference>
<feature type="transmembrane region" description="Helical" evidence="5">
    <location>
        <begin position="340"/>
        <end position="359"/>
    </location>
</feature>
<accession>A0A2T7BJY9</accession>